<dbReference type="Pfam" id="PF13302">
    <property type="entry name" value="Acetyltransf_3"/>
    <property type="match status" value="1"/>
</dbReference>
<evidence type="ECO:0000313" key="2">
    <source>
        <dbReference type="EMBL" id="KRN95736.1"/>
    </source>
</evidence>
<name>A0A0R2L1Q3_9LACO</name>
<dbReference type="GO" id="GO:0016747">
    <property type="term" value="F:acyltransferase activity, transferring groups other than amino-acyl groups"/>
    <property type="evidence" value="ECO:0007669"/>
    <property type="project" value="InterPro"/>
</dbReference>
<sequence>MATMATTIQTKRLTLRTVTEADLAAFTLMANNPQVALPAGFHPVKSAFEADFLMRQMLHQRWLWGIVQTETDLLIGTIGLYGRTGKAGLAVHGERDIGYMLNEDFWGQGYMSEAVQAVLAFGFSKGLRVIHGSYFKDNERSARIFIKNGFQFDHQIMHAQSDFFAPGKTELFYQLTQADFMIATTPID</sequence>
<dbReference type="AlphaFoldDB" id="A0A0R2L1Q3"/>
<proteinExistence type="predicted"/>
<dbReference type="STRING" id="348151.IV55_GL001837"/>
<dbReference type="InterPro" id="IPR016181">
    <property type="entry name" value="Acyl_CoA_acyltransferase"/>
</dbReference>
<dbReference type="PANTHER" id="PTHR43792">
    <property type="entry name" value="GNAT FAMILY, PUTATIVE (AFU_ORTHOLOGUE AFUA_3G00765)-RELATED-RELATED"/>
    <property type="match status" value="1"/>
</dbReference>
<dbReference type="PATRIC" id="fig|348151.3.peg.1889"/>
<dbReference type="EMBL" id="JQCB01000007">
    <property type="protein sequence ID" value="KRN95736.1"/>
    <property type="molecule type" value="Genomic_DNA"/>
</dbReference>
<protein>
    <recommendedName>
        <fullName evidence="1">N-acetyltransferase domain-containing protein</fullName>
    </recommendedName>
</protein>
<organism evidence="2 3">
    <name type="scientific">Furfurilactobacillus siliginis</name>
    <dbReference type="NCBI Taxonomy" id="348151"/>
    <lineage>
        <taxon>Bacteria</taxon>
        <taxon>Bacillati</taxon>
        <taxon>Bacillota</taxon>
        <taxon>Bacilli</taxon>
        <taxon>Lactobacillales</taxon>
        <taxon>Lactobacillaceae</taxon>
        <taxon>Furfurilactobacillus</taxon>
    </lineage>
</organism>
<keyword evidence="3" id="KW-1185">Reference proteome</keyword>
<dbReference type="Gene3D" id="3.40.630.30">
    <property type="match status" value="1"/>
</dbReference>
<dbReference type="Proteomes" id="UP000051139">
    <property type="component" value="Unassembled WGS sequence"/>
</dbReference>
<dbReference type="InterPro" id="IPR000182">
    <property type="entry name" value="GNAT_dom"/>
</dbReference>
<accession>A0A0R2L1Q3</accession>
<reference evidence="2 3" key="1">
    <citation type="journal article" date="2015" name="Genome Announc.">
        <title>Expanding the biotechnology potential of lactobacilli through comparative genomics of 213 strains and associated genera.</title>
        <authorList>
            <person name="Sun Z."/>
            <person name="Harris H.M."/>
            <person name="McCann A."/>
            <person name="Guo C."/>
            <person name="Argimon S."/>
            <person name="Zhang W."/>
            <person name="Yang X."/>
            <person name="Jeffery I.B."/>
            <person name="Cooney J.C."/>
            <person name="Kagawa T.F."/>
            <person name="Liu W."/>
            <person name="Song Y."/>
            <person name="Salvetti E."/>
            <person name="Wrobel A."/>
            <person name="Rasinkangas P."/>
            <person name="Parkhill J."/>
            <person name="Rea M.C."/>
            <person name="O'Sullivan O."/>
            <person name="Ritari J."/>
            <person name="Douillard F.P."/>
            <person name="Paul Ross R."/>
            <person name="Yang R."/>
            <person name="Briner A.E."/>
            <person name="Felis G.E."/>
            <person name="de Vos W.M."/>
            <person name="Barrangou R."/>
            <person name="Klaenhammer T.R."/>
            <person name="Caufield P.W."/>
            <person name="Cui Y."/>
            <person name="Zhang H."/>
            <person name="O'Toole P.W."/>
        </authorList>
    </citation>
    <scope>NUCLEOTIDE SEQUENCE [LARGE SCALE GENOMIC DNA]</scope>
    <source>
        <strain evidence="2 3">DSM 22696</strain>
    </source>
</reference>
<dbReference type="PROSITE" id="PS51186">
    <property type="entry name" value="GNAT"/>
    <property type="match status" value="1"/>
</dbReference>
<dbReference type="InterPro" id="IPR051531">
    <property type="entry name" value="N-acetyltransferase"/>
</dbReference>
<dbReference type="SUPFAM" id="SSF55729">
    <property type="entry name" value="Acyl-CoA N-acyltransferases (Nat)"/>
    <property type="match status" value="1"/>
</dbReference>
<gene>
    <name evidence="2" type="ORF">IV55_GL001837</name>
</gene>
<feature type="domain" description="N-acetyltransferase" evidence="1">
    <location>
        <begin position="13"/>
        <end position="178"/>
    </location>
</feature>
<evidence type="ECO:0000313" key="3">
    <source>
        <dbReference type="Proteomes" id="UP000051139"/>
    </source>
</evidence>
<comment type="caution">
    <text evidence="2">The sequence shown here is derived from an EMBL/GenBank/DDBJ whole genome shotgun (WGS) entry which is preliminary data.</text>
</comment>
<evidence type="ECO:0000259" key="1">
    <source>
        <dbReference type="PROSITE" id="PS51186"/>
    </source>
</evidence>